<accession>A0A7D9ET43</accession>
<protein>
    <submittedName>
        <fullName evidence="1">Uncharacterized protein</fullName>
    </submittedName>
</protein>
<dbReference type="AlphaFoldDB" id="A0A7D9ET43"/>
<dbReference type="EMBL" id="CACRXK020009685">
    <property type="protein sequence ID" value="CAB4017725.1"/>
    <property type="molecule type" value="Genomic_DNA"/>
</dbReference>
<name>A0A7D9ET43_PARCT</name>
<sequence>MKKGIDEKAETIFYLYTNKWVKSASIKRYDEDKTTKMTKKKCPKDEIGYLWEARISSTSTADIEYQYTLERKHNSSTLIDNAPRRAQPRSTNYDSFHEKNYSCDFSERATICYSKCFFETVDEQNFNAYVTAIKSMNFNFQQLDSKVLKTFVSWIFERETNDNVPKCLYLGALLALVDKNNAFDWQRKSDEHLCKRFADHFLGVLRTQEAIFLWNDVRKTLVNSLIRLAPKLVNASSFPRWISYVTSFYPYFGVKQISESFTFKKGREYSQEKYIELVDWLTQHMTRDHAKDLQEKFLQILERILFDAPDMDAVVSLYNNSAFLNLFLKGKEQTEVFGNVVIKKAKDILIDHKRCLSKTLTEIYKIPEELHDKSIKAFSHILLDFIEFPAFDSSPRDQEKNSSDFCKEMSREDRLSVEEITSVIHALVKSNQPHCHNIFLHLLTSNFYKMWWEKLGKDQHVSILSKWIAVDLADHPNKPSQCQPRDVFERAAELERLNIFSVGLIEEACFKGFERRNKDVNNFTLSSMLEALATIEGLSPPLQECYKKLFGSMLKKSSAAKEDIISCSKRKGWFTNISPNSAQEISRLAESLLVQVLDWLQNIVKQGHNHEEFNELIDWSDFWVTLLSAEGIYLTTVYDDKRLDLYFSELETIKRNSLDFPG</sequence>
<evidence type="ECO:0000313" key="2">
    <source>
        <dbReference type="Proteomes" id="UP001152795"/>
    </source>
</evidence>
<evidence type="ECO:0000313" key="1">
    <source>
        <dbReference type="EMBL" id="CAB4017725.1"/>
    </source>
</evidence>
<organism evidence="1 2">
    <name type="scientific">Paramuricea clavata</name>
    <name type="common">Red gorgonian</name>
    <name type="synonym">Violescent sea-whip</name>
    <dbReference type="NCBI Taxonomy" id="317549"/>
    <lineage>
        <taxon>Eukaryota</taxon>
        <taxon>Metazoa</taxon>
        <taxon>Cnidaria</taxon>
        <taxon>Anthozoa</taxon>
        <taxon>Octocorallia</taxon>
        <taxon>Malacalcyonacea</taxon>
        <taxon>Plexauridae</taxon>
        <taxon>Paramuricea</taxon>
    </lineage>
</organism>
<gene>
    <name evidence="1" type="ORF">PACLA_8A049449</name>
</gene>
<reference evidence="1" key="1">
    <citation type="submission" date="2020-04" db="EMBL/GenBank/DDBJ databases">
        <authorList>
            <person name="Alioto T."/>
            <person name="Alioto T."/>
            <person name="Gomez Garrido J."/>
        </authorList>
    </citation>
    <scope>NUCLEOTIDE SEQUENCE</scope>
    <source>
        <strain evidence="1">A484AB</strain>
    </source>
</reference>
<dbReference type="Proteomes" id="UP001152795">
    <property type="component" value="Unassembled WGS sequence"/>
</dbReference>
<proteinExistence type="predicted"/>
<keyword evidence="2" id="KW-1185">Reference proteome</keyword>
<comment type="caution">
    <text evidence="1">The sequence shown here is derived from an EMBL/GenBank/DDBJ whole genome shotgun (WGS) entry which is preliminary data.</text>
</comment>